<gene>
    <name evidence="2" type="ORF">GCM10023185_39780</name>
</gene>
<dbReference type="EMBL" id="BAABGZ010000078">
    <property type="protein sequence ID" value="GAA4367667.1"/>
    <property type="molecule type" value="Genomic_DNA"/>
</dbReference>
<keyword evidence="3" id="KW-1185">Reference proteome</keyword>
<keyword evidence="1" id="KW-0812">Transmembrane</keyword>
<evidence type="ECO:0000256" key="1">
    <source>
        <dbReference type="SAM" id="Phobius"/>
    </source>
</evidence>
<keyword evidence="1" id="KW-0472">Membrane</keyword>
<name>A0ABP8IQV7_9BACT</name>
<evidence type="ECO:0000313" key="3">
    <source>
        <dbReference type="Proteomes" id="UP001501153"/>
    </source>
</evidence>
<comment type="caution">
    <text evidence="2">The sequence shown here is derived from an EMBL/GenBank/DDBJ whole genome shotgun (WGS) entry which is preliminary data.</text>
</comment>
<feature type="transmembrane region" description="Helical" evidence="1">
    <location>
        <begin position="43"/>
        <end position="60"/>
    </location>
</feature>
<protein>
    <submittedName>
        <fullName evidence="2">Uncharacterized protein</fullName>
    </submittedName>
</protein>
<keyword evidence="1" id="KW-1133">Transmembrane helix</keyword>
<sequence length="74" mass="8328">MEKLFGLMLLLSVFLLVVGVFSPQKSLFWLPTTPTRFKSSVLYLGLSMVFFLLFGLALEVSTELEEVTPTVQVQ</sequence>
<proteinExistence type="predicted"/>
<organism evidence="2 3">
    <name type="scientific">Hymenobacter saemangeumensis</name>
    <dbReference type="NCBI Taxonomy" id="1084522"/>
    <lineage>
        <taxon>Bacteria</taxon>
        <taxon>Pseudomonadati</taxon>
        <taxon>Bacteroidota</taxon>
        <taxon>Cytophagia</taxon>
        <taxon>Cytophagales</taxon>
        <taxon>Hymenobacteraceae</taxon>
        <taxon>Hymenobacter</taxon>
    </lineage>
</organism>
<dbReference type="RefSeq" id="WP_345237889.1">
    <property type="nucleotide sequence ID" value="NZ_BAABGZ010000078.1"/>
</dbReference>
<evidence type="ECO:0000313" key="2">
    <source>
        <dbReference type="EMBL" id="GAA4367667.1"/>
    </source>
</evidence>
<dbReference type="Proteomes" id="UP001501153">
    <property type="component" value="Unassembled WGS sequence"/>
</dbReference>
<accession>A0ABP8IQV7</accession>
<reference evidence="3" key="1">
    <citation type="journal article" date="2019" name="Int. J. Syst. Evol. Microbiol.">
        <title>The Global Catalogue of Microorganisms (GCM) 10K type strain sequencing project: providing services to taxonomists for standard genome sequencing and annotation.</title>
        <authorList>
            <consortium name="The Broad Institute Genomics Platform"/>
            <consortium name="The Broad Institute Genome Sequencing Center for Infectious Disease"/>
            <person name="Wu L."/>
            <person name="Ma J."/>
        </authorList>
    </citation>
    <scope>NUCLEOTIDE SEQUENCE [LARGE SCALE GENOMIC DNA]</scope>
    <source>
        <strain evidence="3">JCM 17923</strain>
    </source>
</reference>